<dbReference type="AlphaFoldDB" id="A0A510DTV2"/>
<evidence type="ECO:0000313" key="3">
    <source>
        <dbReference type="Proteomes" id="UP000322983"/>
    </source>
</evidence>
<keyword evidence="3" id="KW-1185">Reference proteome</keyword>
<accession>A0A510E2U4</accession>
<reference evidence="1 3" key="2">
    <citation type="journal article" date="2020" name="Int. J. Syst. Evol. Microbiol.">
        <title>Sulfuracidifex tepidarius gen. nov., sp. nov. and transfer of Sulfolobus metallicus Huber and Stetter 1992 to the genus Sulfuracidifex as Sulfuracidifex metallicus comb. nov.</title>
        <authorList>
            <person name="Itoh T."/>
            <person name="Miura T."/>
            <person name="Sakai H.D."/>
            <person name="Kato S."/>
            <person name="Ohkuma M."/>
            <person name="Takashina T."/>
        </authorList>
    </citation>
    <scope>NUCLEOTIDE SEQUENCE [LARGE SCALE GENOMIC DNA]</scope>
    <source>
        <strain evidence="1 3">IC-006</strain>
        <strain evidence="2">IC-007</strain>
    </source>
</reference>
<organism evidence="1 3">
    <name type="scientific">Sulfuracidifex tepidarius</name>
    <dbReference type="NCBI Taxonomy" id="1294262"/>
    <lineage>
        <taxon>Archaea</taxon>
        <taxon>Thermoproteota</taxon>
        <taxon>Thermoprotei</taxon>
        <taxon>Sulfolobales</taxon>
        <taxon>Sulfolobaceae</taxon>
        <taxon>Sulfuracidifex</taxon>
    </lineage>
</organism>
<dbReference type="EMBL" id="AP018930">
    <property type="protein sequence ID" value="BBG26378.1"/>
    <property type="molecule type" value="Genomic_DNA"/>
</dbReference>
<dbReference type="Proteomes" id="UP000325030">
    <property type="component" value="Chromosome"/>
</dbReference>
<dbReference type="EMBL" id="AP018929">
    <property type="protein sequence ID" value="BBG23631.1"/>
    <property type="molecule type" value="Genomic_DNA"/>
</dbReference>
<sequence>MSISITANTKYVYVSTDKRVRIILVDVDEYGVIKISGDVESNSRPGQYHHTEILINGNWIRFSCSCEAGAYGPSGPGFKSRLEPYFNDL</sequence>
<dbReference type="GeneID" id="41717280"/>
<evidence type="ECO:0000313" key="4">
    <source>
        <dbReference type="Proteomes" id="UP000325030"/>
    </source>
</evidence>
<reference evidence="4" key="1">
    <citation type="submission" date="2018-09" db="EMBL/GenBank/DDBJ databases">
        <title>Complete Genome Sequencing of Sulfolobus sp. JCM 16834.</title>
        <authorList>
            <person name="Kato S."/>
            <person name="Itoh T."/>
            <person name="Ohkuma M."/>
        </authorList>
    </citation>
    <scope>NUCLEOTIDE SEQUENCE [LARGE SCALE GENOMIC DNA]</scope>
    <source>
        <strain evidence="4">IC-007</strain>
    </source>
</reference>
<dbReference type="KEGG" id="step:IC006_0919"/>
<protein>
    <submittedName>
        <fullName evidence="1">Uncharacterized protein</fullName>
    </submittedName>
</protein>
<proteinExistence type="predicted"/>
<dbReference type="Proteomes" id="UP000322983">
    <property type="component" value="Chromosome"/>
</dbReference>
<evidence type="ECO:0000313" key="1">
    <source>
        <dbReference type="EMBL" id="BBG23631.1"/>
    </source>
</evidence>
<accession>A0A510DTV2</accession>
<name>A0A510DTV2_9CREN</name>
<gene>
    <name evidence="1" type="ORF">IC006_0919</name>
    <name evidence="2" type="ORF">IC007_0886</name>
</gene>
<dbReference type="RefSeq" id="WP_232049012.1">
    <property type="nucleotide sequence ID" value="NZ_AP018929.1"/>
</dbReference>
<evidence type="ECO:0000313" key="2">
    <source>
        <dbReference type="EMBL" id="BBG26378.1"/>
    </source>
</evidence>